<feature type="compositionally biased region" description="Polar residues" evidence="1">
    <location>
        <begin position="120"/>
        <end position="144"/>
    </location>
</feature>
<name>A0A6A7AUG3_9PLEO</name>
<accession>A0A6A7AUG3</accession>
<feature type="compositionally biased region" description="Low complexity" evidence="1">
    <location>
        <begin position="184"/>
        <end position="196"/>
    </location>
</feature>
<evidence type="ECO:0000313" key="2">
    <source>
        <dbReference type="EMBL" id="KAF2846007.1"/>
    </source>
</evidence>
<dbReference type="EMBL" id="MU006339">
    <property type="protein sequence ID" value="KAF2846007.1"/>
    <property type="molecule type" value="Genomic_DNA"/>
</dbReference>
<dbReference type="OrthoDB" id="3801269at2759"/>
<evidence type="ECO:0000256" key="1">
    <source>
        <dbReference type="SAM" id="MobiDB-lite"/>
    </source>
</evidence>
<organism evidence="2 3">
    <name type="scientific">Plenodomus tracheiphilus IPT5</name>
    <dbReference type="NCBI Taxonomy" id="1408161"/>
    <lineage>
        <taxon>Eukaryota</taxon>
        <taxon>Fungi</taxon>
        <taxon>Dikarya</taxon>
        <taxon>Ascomycota</taxon>
        <taxon>Pezizomycotina</taxon>
        <taxon>Dothideomycetes</taxon>
        <taxon>Pleosporomycetidae</taxon>
        <taxon>Pleosporales</taxon>
        <taxon>Pleosporineae</taxon>
        <taxon>Leptosphaeriaceae</taxon>
        <taxon>Plenodomus</taxon>
    </lineage>
</organism>
<feature type="compositionally biased region" description="Polar residues" evidence="1">
    <location>
        <begin position="165"/>
        <end position="174"/>
    </location>
</feature>
<feature type="compositionally biased region" description="Low complexity" evidence="1">
    <location>
        <begin position="103"/>
        <end position="118"/>
    </location>
</feature>
<protein>
    <submittedName>
        <fullName evidence="2">Uncharacterized protein</fullName>
    </submittedName>
</protein>
<proteinExistence type="predicted"/>
<dbReference type="Proteomes" id="UP000799423">
    <property type="component" value="Unassembled WGS sequence"/>
</dbReference>
<reference evidence="2" key="1">
    <citation type="submission" date="2020-01" db="EMBL/GenBank/DDBJ databases">
        <authorList>
            <consortium name="DOE Joint Genome Institute"/>
            <person name="Haridas S."/>
            <person name="Albert R."/>
            <person name="Binder M."/>
            <person name="Bloem J."/>
            <person name="Labutti K."/>
            <person name="Salamov A."/>
            <person name="Andreopoulos B."/>
            <person name="Baker S.E."/>
            <person name="Barry K."/>
            <person name="Bills G."/>
            <person name="Bluhm B.H."/>
            <person name="Cannon C."/>
            <person name="Castanera R."/>
            <person name="Culley D.E."/>
            <person name="Daum C."/>
            <person name="Ezra D."/>
            <person name="Gonzalez J.B."/>
            <person name="Henrissat B."/>
            <person name="Kuo A."/>
            <person name="Liang C."/>
            <person name="Lipzen A."/>
            <person name="Lutzoni F."/>
            <person name="Magnuson J."/>
            <person name="Mondo S."/>
            <person name="Nolan M."/>
            <person name="Ohm R."/>
            <person name="Pangilinan J."/>
            <person name="Park H.-J."/>
            <person name="Ramirez L."/>
            <person name="Alfaro M."/>
            <person name="Sun H."/>
            <person name="Tritt A."/>
            <person name="Yoshinaga Y."/>
            <person name="Zwiers L.-H."/>
            <person name="Turgeon B.G."/>
            <person name="Goodwin S.B."/>
            <person name="Spatafora J.W."/>
            <person name="Crous P.W."/>
            <person name="Grigoriev I.V."/>
        </authorList>
    </citation>
    <scope>NUCLEOTIDE SEQUENCE</scope>
    <source>
        <strain evidence="2">IPT5</strain>
    </source>
</reference>
<keyword evidence="3" id="KW-1185">Reference proteome</keyword>
<dbReference type="AlphaFoldDB" id="A0A6A7AUG3"/>
<feature type="compositionally biased region" description="Polar residues" evidence="1">
    <location>
        <begin position="80"/>
        <end position="102"/>
    </location>
</feature>
<feature type="region of interest" description="Disordered" evidence="1">
    <location>
        <begin position="76"/>
        <end position="276"/>
    </location>
</feature>
<gene>
    <name evidence="2" type="ORF">T440DRAFT_250197</name>
</gene>
<evidence type="ECO:0000313" key="3">
    <source>
        <dbReference type="Proteomes" id="UP000799423"/>
    </source>
</evidence>
<feature type="compositionally biased region" description="Polar residues" evidence="1">
    <location>
        <begin position="225"/>
        <end position="236"/>
    </location>
</feature>
<sequence>MVADSQQMRACAYACCVGRIRAPVPASVNIIRTIHRPAVHIADMMSHPQTTPTYTYAEKQKSGFKAVLRRWKATFKGKDPSSQFPKSAPSPGQDTCTTTVTDPSVPSRPSSQPSRLPQATPRTSTQMPRRPASSLTKHSQYYTKSSQTSRSRLPLPPPPDSTLTFTKPTTQTIIHSPMDKRNRTSSSSPMLSIRRSYLGPYRDTPHLESVSIGGTAKSRVKKGTKPQSHSQPTRSDAGSVAASHTSRESRTRFSLKVGSVKMMREERQFEKGGGWK</sequence>